<dbReference type="PANTHER" id="PTHR36838:SF1">
    <property type="entry name" value="SLR1864 PROTEIN"/>
    <property type="match status" value="1"/>
</dbReference>
<dbReference type="AlphaFoldDB" id="A0A089LXR1"/>
<evidence type="ECO:0000256" key="8">
    <source>
        <dbReference type="SAM" id="Phobius"/>
    </source>
</evidence>
<evidence type="ECO:0000256" key="3">
    <source>
        <dbReference type="ARBA" id="ARBA00022448"/>
    </source>
</evidence>
<protein>
    <recommendedName>
        <fullName evidence="11">Transporter</fullName>
    </recommendedName>
</protein>
<dbReference type="Gene3D" id="1.20.1530.20">
    <property type="match status" value="1"/>
</dbReference>
<name>A0A089LXR1_9BACL</name>
<evidence type="ECO:0000256" key="6">
    <source>
        <dbReference type="ARBA" id="ARBA00022989"/>
    </source>
</evidence>
<dbReference type="GO" id="GO:0005886">
    <property type="term" value="C:plasma membrane"/>
    <property type="evidence" value="ECO:0007669"/>
    <property type="project" value="UniProtKB-SubCell"/>
</dbReference>
<gene>
    <name evidence="9" type="ORF">PSTEL_14055</name>
</gene>
<keyword evidence="6 8" id="KW-1133">Transmembrane helix</keyword>
<accession>A0A089LXR1</accession>
<keyword evidence="5 8" id="KW-0812">Transmembrane</keyword>
<feature type="transmembrane region" description="Helical" evidence="8">
    <location>
        <begin position="90"/>
        <end position="108"/>
    </location>
</feature>
<feature type="transmembrane region" description="Helical" evidence="8">
    <location>
        <begin position="56"/>
        <end position="78"/>
    </location>
</feature>
<feature type="transmembrane region" description="Helical" evidence="8">
    <location>
        <begin position="271"/>
        <end position="289"/>
    </location>
</feature>
<dbReference type="HOGENOM" id="CLU_056175_1_0_9"/>
<organism evidence="9 10">
    <name type="scientific">Paenibacillus stellifer</name>
    <dbReference type="NCBI Taxonomy" id="169760"/>
    <lineage>
        <taxon>Bacteria</taxon>
        <taxon>Bacillati</taxon>
        <taxon>Bacillota</taxon>
        <taxon>Bacilli</taxon>
        <taxon>Bacillales</taxon>
        <taxon>Paenibacillaceae</taxon>
        <taxon>Paenibacillus</taxon>
    </lineage>
</organism>
<keyword evidence="3" id="KW-0813">Transport</keyword>
<evidence type="ECO:0000256" key="7">
    <source>
        <dbReference type="ARBA" id="ARBA00023136"/>
    </source>
</evidence>
<feature type="transmembrane region" description="Helical" evidence="8">
    <location>
        <begin position="238"/>
        <end position="259"/>
    </location>
</feature>
<dbReference type="InterPro" id="IPR004776">
    <property type="entry name" value="Mem_transp_PIN-like"/>
</dbReference>
<evidence type="ECO:0000313" key="9">
    <source>
        <dbReference type="EMBL" id="AIQ64048.1"/>
    </source>
</evidence>
<comment type="similarity">
    <text evidence="2">Belongs to the auxin efflux carrier (TC 2.A.69) family.</text>
</comment>
<dbReference type="InterPro" id="IPR038770">
    <property type="entry name" value="Na+/solute_symporter_sf"/>
</dbReference>
<feature type="transmembrane region" description="Helical" evidence="8">
    <location>
        <begin position="147"/>
        <end position="165"/>
    </location>
</feature>
<keyword evidence="10" id="KW-1185">Reference proteome</keyword>
<sequence>MIILFGLILVGFIAHKTGIMDAESNKKISKLLVNVTIPALIIASATGHEMEDKSKVFLVLAAAAAMFVVTPLISICIVRRLKLETTYELMLNYSNLGFMGIPIISGIYGGESVFFVSLFMMVFNVSLFSHGVYLLQKGTGGRLNLKNMLNPGIVSSLIAVGIFLFEIRIPDPLLQLFNSVGSITSPLAMIVIGSTMGTVHFKDVVRDKMMYFYTFLKIALYPLIIWFLFHFFIHDPMILGIAVVLSGLPTAGNVSMVCSEYDGNLHLVTKGTFMTTLCSLFTIPIWMMIF</sequence>
<feature type="transmembrane region" description="Helical" evidence="8">
    <location>
        <begin position="177"/>
        <end position="199"/>
    </location>
</feature>
<evidence type="ECO:0000256" key="2">
    <source>
        <dbReference type="ARBA" id="ARBA00010145"/>
    </source>
</evidence>
<dbReference type="STRING" id="169760.PSTEL_14055"/>
<evidence type="ECO:0000256" key="1">
    <source>
        <dbReference type="ARBA" id="ARBA00004651"/>
    </source>
</evidence>
<evidence type="ECO:0000256" key="5">
    <source>
        <dbReference type="ARBA" id="ARBA00022692"/>
    </source>
</evidence>
<feature type="transmembrane region" description="Helical" evidence="8">
    <location>
        <begin position="114"/>
        <end position="135"/>
    </location>
</feature>
<evidence type="ECO:0000256" key="4">
    <source>
        <dbReference type="ARBA" id="ARBA00022475"/>
    </source>
</evidence>
<evidence type="ECO:0000313" key="10">
    <source>
        <dbReference type="Proteomes" id="UP000029507"/>
    </source>
</evidence>
<comment type="subcellular location">
    <subcellularLocation>
        <location evidence="1">Cell membrane</location>
        <topology evidence="1">Multi-pass membrane protein</topology>
    </subcellularLocation>
</comment>
<dbReference type="PANTHER" id="PTHR36838">
    <property type="entry name" value="AUXIN EFFLUX CARRIER FAMILY PROTEIN"/>
    <property type="match status" value="1"/>
</dbReference>
<dbReference type="GO" id="GO:0055085">
    <property type="term" value="P:transmembrane transport"/>
    <property type="evidence" value="ECO:0007669"/>
    <property type="project" value="InterPro"/>
</dbReference>
<reference evidence="9 10" key="1">
    <citation type="submission" date="2014-08" db="EMBL/GenBank/DDBJ databases">
        <title>Comparative genomics of the Paenibacillus odorifer group.</title>
        <authorList>
            <person name="den Bakker H.C."/>
            <person name="Tsai Y.-C."/>
            <person name="Martin N."/>
            <person name="Korlach J."/>
            <person name="Wiedmann M."/>
        </authorList>
    </citation>
    <scope>NUCLEOTIDE SEQUENCE [LARGE SCALE GENOMIC DNA]</scope>
    <source>
        <strain evidence="9 10">DSM 14472</strain>
    </source>
</reference>
<keyword evidence="4" id="KW-1003">Cell membrane</keyword>
<keyword evidence="7 8" id="KW-0472">Membrane</keyword>
<dbReference type="Proteomes" id="UP000029507">
    <property type="component" value="Chromosome"/>
</dbReference>
<evidence type="ECO:0008006" key="11">
    <source>
        <dbReference type="Google" id="ProtNLM"/>
    </source>
</evidence>
<dbReference type="EMBL" id="CP009286">
    <property type="protein sequence ID" value="AIQ64048.1"/>
    <property type="molecule type" value="Genomic_DNA"/>
</dbReference>
<feature type="transmembrane region" description="Helical" evidence="8">
    <location>
        <begin position="211"/>
        <end position="232"/>
    </location>
</feature>
<proteinExistence type="inferred from homology"/>
<dbReference type="KEGG" id="pste:PSTEL_14055"/>
<dbReference type="Pfam" id="PF03547">
    <property type="entry name" value="Mem_trans"/>
    <property type="match status" value="2"/>
</dbReference>